<name>A0A4D6KNN3_VIGUN</name>
<dbReference type="AlphaFoldDB" id="A0A4D6KNN3"/>
<keyword evidence="3" id="KW-1185">Reference proteome</keyword>
<gene>
    <name evidence="2" type="ORF">DEO72_LG1g2917</name>
</gene>
<accession>A0A4D6KNN3</accession>
<evidence type="ECO:0000313" key="2">
    <source>
        <dbReference type="EMBL" id="QCD79278.1"/>
    </source>
</evidence>
<feature type="region of interest" description="Disordered" evidence="1">
    <location>
        <begin position="1"/>
        <end position="33"/>
    </location>
</feature>
<proteinExistence type="predicted"/>
<evidence type="ECO:0000313" key="3">
    <source>
        <dbReference type="Proteomes" id="UP000501690"/>
    </source>
</evidence>
<feature type="region of interest" description="Disordered" evidence="1">
    <location>
        <begin position="93"/>
        <end position="112"/>
    </location>
</feature>
<dbReference type="Proteomes" id="UP000501690">
    <property type="component" value="Linkage Group LG1"/>
</dbReference>
<organism evidence="2 3">
    <name type="scientific">Vigna unguiculata</name>
    <name type="common">Cowpea</name>
    <dbReference type="NCBI Taxonomy" id="3917"/>
    <lineage>
        <taxon>Eukaryota</taxon>
        <taxon>Viridiplantae</taxon>
        <taxon>Streptophyta</taxon>
        <taxon>Embryophyta</taxon>
        <taxon>Tracheophyta</taxon>
        <taxon>Spermatophyta</taxon>
        <taxon>Magnoliopsida</taxon>
        <taxon>eudicotyledons</taxon>
        <taxon>Gunneridae</taxon>
        <taxon>Pentapetalae</taxon>
        <taxon>rosids</taxon>
        <taxon>fabids</taxon>
        <taxon>Fabales</taxon>
        <taxon>Fabaceae</taxon>
        <taxon>Papilionoideae</taxon>
        <taxon>50 kb inversion clade</taxon>
        <taxon>NPAAA clade</taxon>
        <taxon>indigoferoid/millettioid clade</taxon>
        <taxon>Phaseoleae</taxon>
        <taxon>Vigna</taxon>
    </lineage>
</organism>
<protein>
    <submittedName>
        <fullName evidence="2">Uncharacterized protein</fullName>
    </submittedName>
</protein>
<evidence type="ECO:0000256" key="1">
    <source>
        <dbReference type="SAM" id="MobiDB-lite"/>
    </source>
</evidence>
<sequence>MASAISRLGETSSPERDYSSLKTKARRLSDSSSRNLGKLLLVSPRRDMLAWETTTTHKHHTHEPKLKIGRYGGTRKTLASLTWKTLAKLHKHSKKSTTKCGSLRNWKNNQGG</sequence>
<reference evidence="2 3" key="1">
    <citation type="submission" date="2019-04" db="EMBL/GenBank/DDBJ databases">
        <title>An improved genome assembly and genetic linkage map for asparagus bean, Vigna unguiculata ssp. sesquipedialis.</title>
        <authorList>
            <person name="Xia Q."/>
            <person name="Zhang R."/>
            <person name="Dong Y."/>
        </authorList>
    </citation>
    <scope>NUCLEOTIDE SEQUENCE [LARGE SCALE GENOMIC DNA]</scope>
    <source>
        <tissue evidence="2">Leaf</tissue>
    </source>
</reference>
<dbReference type="EMBL" id="CP039345">
    <property type="protein sequence ID" value="QCD79278.1"/>
    <property type="molecule type" value="Genomic_DNA"/>
</dbReference>